<dbReference type="GO" id="GO:0008360">
    <property type="term" value="P:regulation of cell shape"/>
    <property type="evidence" value="ECO:0007669"/>
    <property type="project" value="InterPro"/>
</dbReference>
<name>A0A1G6QTH1_9ACTN</name>
<sequence>MSGPDALGRHDSWEGVRAVVAGFGSAGFASADNLTHLGAGVTALDESAAGREEEAELLEVLGATIRLGAGATATLPDDVDLVVASPGWEDSPLLAAARERGLPVWGEVELAWRLRDPGTPWLCVTGARDPGRAVLMLAAVLRAAGRRTVPAGAAGLPLVEAVMDPEPYDALAIGLTAAQLRGSGAMAAASAAVLDVGAEPGLGRVYEQVEQACVYQLADPATEDLVREADVVEGARAIGITLGVPGVGMLGVVEDLLVDRAFIADRGSSAAELCSVEDLPDLTPEVVQDALVAAALARAHGVDQVAVRDGLRAFTTRA</sequence>
<reference evidence="4 5" key="1">
    <citation type="submission" date="2016-10" db="EMBL/GenBank/DDBJ databases">
        <authorList>
            <person name="de Groot N.N."/>
        </authorList>
    </citation>
    <scope>NUCLEOTIDE SEQUENCE [LARGE SCALE GENOMIC DNA]</scope>
    <source>
        <strain evidence="4 5">CGMCC 4.6858</strain>
    </source>
</reference>
<dbReference type="AlphaFoldDB" id="A0A1G6QTH1"/>
<dbReference type="Gene3D" id="3.40.50.720">
    <property type="entry name" value="NAD(P)-binding Rossmann-like Domain"/>
    <property type="match status" value="1"/>
</dbReference>
<evidence type="ECO:0000256" key="2">
    <source>
        <dbReference type="ARBA" id="ARBA00022741"/>
    </source>
</evidence>
<dbReference type="PANTHER" id="PTHR43692">
    <property type="entry name" value="UDP-N-ACETYLMURAMOYLALANINE--D-GLUTAMATE LIGASE"/>
    <property type="match status" value="1"/>
</dbReference>
<dbReference type="SUPFAM" id="SSF51984">
    <property type="entry name" value="MurCD N-terminal domain"/>
    <property type="match status" value="1"/>
</dbReference>
<dbReference type="GO" id="GO:0005737">
    <property type="term" value="C:cytoplasm"/>
    <property type="evidence" value="ECO:0007669"/>
    <property type="project" value="InterPro"/>
</dbReference>
<keyword evidence="1 4" id="KW-0436">Ligase</keyword>
<accession>A0A1G6QTH1</accession>
<proteinExistence type="predicted"/>
<evidence type="ECO:0000313" key="4">
    <source>
        <dbReference type="EMBL" id="SDC95620.1"/>
    </source>
</evidence>
<keyword evidence="3" id="KW-0067">ATP-binding</keyword>
<gene>
    <name evidence="4" type="ORF">SAMN05421872_10522</name>
</gene>
<dbReference type="GO" id="GO:0005524">
    <property type="term" value="F:ATP binding"/>
    <property type="evidence" value="ECO:0007669"/>
    <property type="project" value="UniProtKB-KW"/>
</dbReference>
<dbReference type="OrthoDB" id="9809796at2"/>
<organism evidence="4 5">
    <name type="scientific">Nocardioides lianchengensis</name>
    <dbReference type="NCBI Taxonomy" id="1045774"/>
    <lineage>
        <taxon>Bacteria</taxon>
        <taxon>Bacillati</taxon>
        <taxon>Actinomycetota</taxon>
        <taxon>Actinomycetes</taxon>
        <taxon>Propionibacteriales</taxon>
        <taxon>Nocardioidaceae</taxon>
        <taxon>Nocardioides</taxon>
    </lineage>
</organism>
<dbReference type="STRING" id="1045774.SAMN05421872_10522"/>
<dbReference type="RefSeq" id="WP_090854641.1">
    <property type="nucleotide sequence ID" value="NZ_FMZM01000005.1"/>
</dbReference>
<evidence type="ECO:0000256" key="3">
    <source>
        <dbReference type="ARBA" id="ARBA00022840"/>
    </source>
</evidence>
<dbReference type="PANTHER" id="PTHR43692:SF1">
    <property type="entry name" value="UDP-N-ACETYLMURAMOYLALANINE--D-GLUTAMATE LIGASE"/>
    <property type="match status" value="1"/>
</dbReference>
<evidence type="ECO:0000313" key="5">
    <source>
        <dbReference type="Proteomes" id="UP000199034"/>
    </source>
</evidence>
<dbReference type="SUPFAM" id="SSF53623">
    <property type="entry name" value="MurD-like peptide ligases, catalytic domain"/>
    <property type="match status" value="1"/>
</dbReference>
<evidence type="ECO:0000256" key="1">
    <source>
        <dbReference type="ARBA" id="ARBA00022598"/>
    </source>
</evidence>
<dbReference type="InterPro" id="IPR005762">
    <property type="entry name" value="MurD"/>
</dbReference>
<dbReference type="InterPro" id="IPR036565">
    <property type="entry name" value="Mur-like_cat_sf"/>
</dbReference>
<dbReference type="GO" id="GO:0008764">
    <property type="term" value="F:UDP-N-acetylmuramoylalanine-D-glutamate ligase activity"/>
    <property type="evidence" value="ECO:0007669"/>
    <property type="project" value="InterPro"/>
</dbReference>
<dbReference type="Proteomes" id="UP000199034">
    <property type="component" value="Unassembled WGS sequence"/>
</dbReference>
<keyword evidence="2" id="KW-0547">Nucleotide-binding</keyword>
<keyword evidence="5" id="KW-1185">Reference proteome</keyword>
<protein>
    <submittedName>
        <fullName evidence="4">UDP-N-acetylmuramoylalanine--D-glutamate ligase</fullName>
    </submittedName>
</protein>
<dbReference type="EMBL" id="FMZM01000005">
    <property type="protein sequence ID" value="SDC95620.1"/>
    <property type="molecule type" value="Genomic_DNA"/>
</dbReference>
<dbReference type="GO" id="GO:0051301">
    <property type="term" value="P:cell division"/>
    <property type="evidence" value="ECO:0007669"/>
    <property type="project" value="InterPro"/>
</dbReference>